<name>A0A108C335_9BURK</name>
<feature type="compositionally biased region" description="Basic and acidic residues" evidence="9">
    <location>
        <begin position="252"/>
        <end position="266"/>
    </location>
</feature>
<evidence type="ECO:0000256" key="3">
    <source>
        <dbReference type="ARBA" id="ARBA00022558"/>
    </source>
</evidence>
<dbReference type="PROSITE" id="PS00635">
    <property type="entry name" value="PILI_CHAPERONE"/>
    <property type="match status" value="1"/>
</dbReference>
<evidence type="ECO:0000256" key="10">
    <source>
        <dbReference type="SAM" id="Phobius"/>
    </source>
</evidence>
<sequence>MRDNVFCFITPAAHPRSHGLPTRRVAVRLARVVTAIFAVCIVPVAAHAALSVVGTRFVYSGDARALTIAASNTGDVPILVQIWLDDGNAGVDPSRLRVPFVVTPPIARLDPRQRLPIRVQSVGNELASDRESRFWINLLEVPPATLANDNTLRIAYRLRMKLLFRPPGLAGHPDEAPERLQWTHAGAQGRASLIAFNPTPYYVTLTRLLLRGEPVALAGGAVDVAPFGRADIPSDGRAGTPPGEIVFDAVGDDGRSREHRARLEPP</sequence>
<dbReference type="PRINTS" id="PR00969">
    <property type="entry name" value="CHAPERONPILI"/>
</dbReference>
<feature type="region of interest" description="Disordered" evidence="9">
    <location>
        <begin position="233"/>
        <end position="266"/>
    </location>
</feature>
<keyword evidence="10" id="KW-1133">Transmembrane helix</keyword>
<dbReference type="GO" id="GO:0030288">
    <property type="term" value="C:outer membrane-bounded periplasmic space"/>
    <property type="evidence" value="ECO:0007669"/>
    <property type="project" value="InterPro"/>
</dbReference>
<dbReference type="InterPro" id="IPR016148">
    <property type="entry name" value="Pili_assmbl_chaperone_C"/>
</dbReference>
<dbReference type="Gene3D" id="2.60.40.10">
    <property type="entry name" value="Immunoglobulins"/>
    <property type="match status" value="2"/>
</dbReference>
<evidence type="ECO:0000256" key="1">
    <source>
        <dbReference type="ARBA" id="ARBA00004418"/>
    </source>
</evidence>
<evidence type="ECO:0000259" key="12">
    <source>
        <dbReference type="Pfam" id="PF02753"/>
    </source>
</evidence>
<protein>
    <submittedName>
        <fullName evidence="13">Phytochrome sensor protein</fullName>
    </submittedName>
</protein>
<evidence type="ECO:0000256" key="5">
    <source>
        <dbReference type="ARBA" id="ARBA00022764"/>
    </source>
</evidence>
<dbReference type="Pfam" id="PF02753">
    <property type="entry name" value="PapD_C"/>
    <property type="match status" value="1"/>
</dbReference>
<dbReference type="SUPFAM" id="SSF49354">
    <property type="entry name" value="PapD-like"/>
    <property type="match status" value="1"/>
</dbReference>
<evidence type="ECO:0000313" key="14">
    <source>
        <dbReference type="Proteomes" id="UP000065504"/>
    </source>
</evidence>
<dbReference type="InterPro" id="IPR018046">
    <property type="entry name" value="Pili_assmbl_chaperone_CS"/>
</dbReference>
<feature type="domain" description="Pili assembly chaperone C-terminal" evidence="12">
    <location>
        <begin position="197"/>
        <end position="256"/>
    </location>
</feature>
<dbReference type="GO" id="GO:0071555">
    <property type="term" value="P:cell wall organization"/>
    <property type="evidence" value="ECO:0007669"/>
    <property type="project" value="InterPro"/>
</dbReference>
<proteinExistence type="inferred from homology"/>
<keyword evidence="3" id="KW-1029">Fimbrium biogenesis</keyword>
<feature type="domain" description="Pili assembly chaperone N-terminal" evidence="11">
    <location>
        <begin position="50"/>
        <end position="169"/>
    </location>
</feature>
<dbReference type="InterPro" id="IPR016147">
    <property type="entry name" value="Pili_assmbl_chaperone_N"/>
</dbReference>
<organism evidence="13 14">
    <name type="scientific">Burkholderia ubonensis</name>
    <dbReference type="NCBI Taxonomy" id="101571"/>
    <lineage>
        <taxon>Bacteria</taxon>
        <taxon>Pseudomonadati</taxon>
        <taxon>Pseudomonadota</taxon>
        <taxon>Betaproteobacteria</taxon>
        <taxon>Burkholderiales</taxon>
        <taxon>Burkholderiaceae</taxon>
        <taxon>Burkholderia</taxon>
        <taxon>Burkholderia cepacia complex</taxon>
    </lineage>
</organism>
<evidence type="ECO:0000256" key="6">
    <source>
        <dbReference type="ARBA" id="ARBA00023186"/>
    </source>
</evidence>
<keyword evidence="7" id="KW-0393">Immunoglobulin domain</keyword>
<dbReference type="RefSeq" id="WP_060238810.1">
    <property type="nucleotide sequence ID" value="NZ_LPLU01000128.1"/>
</dbReference>
<dbReference type="EMBL" id="LPLU01000128">
    <property type="protein sequence ID" value="KWK67094.1"/>
    <property type="molecule type" value="Genomic_DNA"/>
</dbReference>
<dbReference type="AlphaFoldDB" id="A0A108C335"/>
<reference evidence="13 14" key="1">
    <citation type="submission" date="2015-11" db="EMBL/GenBank/DDBJ databases">
        <title>Expanding the genomic diversity of Burkholderia species for the development of highly accurate diagnostics.</title>
        <authorList>
            <person name="Sahl J."/>
            <person name="Keim P."/>
            <person name="Wagner D."/>
        </authorList>
    </citation>
    <scope>NUCLEOTIDE SEQUENCE [LARGE SCALE GENOMIC DNA]</scope>
    <source>
        <strain evidence="13 14">MSMB782WGS</strain>
    </source>
</reference>
<comment type="caution">
    <text evidence="13">The sequence shown here is derived from an EMBL/GenBank/DDBJ whole genome shotgun (WGS) entry which is preliminary data.</text>
</comment>
<dbReference type="PANTHER" id="PTHR30251:SF2">
    <property type="entry name" value="FIMBRIAL CHAPERONE YADV-RELATED"/>
    <property type="match status" value="1"/>
</dbReference>
<evidence type="ECO:0000256" key="9">
    <source>
        <dbReference type="SAM" id="MobiDB-lite"/>
    </source>
</evidence>
<dbReference type="Pfam" id="PF00345">
    <property type="entry name" value="PapD_N"/>
    <property type="match status" value="1"/>
</dbReference>
<dbReference type="InterPro" id="IPR008962">
    <property type="entry name" value="PapD-like_sf"/>
</dbReference>
<keyword evidence="5" id="KW-0574">Periplasm</keyword>
<dbReference type="InterPro" id="IPR001829">
    <property type="entry name" value="Pili_assmbl_chaperone_bac"/>
</dbReference>
<evidence type="ECO:0000259" key="11">
    <source>
        <dbReference type="Pfam" id="PF00345"/>
    </source>
</evidence>
<evidence type="ECO:0000256" key="7">
    <source>
        <dbReference type="ARBA" id="ARBA00023319"/>
    </source>
</evidence>
<keyword evidence="10" id="KW-0812">Transmembrane</keyword>
<keyword evidence="4" id="KW-0732">Signal</keyword>
<dbReference type="InterPro" id="IPR050643">
    <property type="entry name" value="Periplasmic_pilus_chap"/>
</dbReference>
<evidence type="ECO:0000256" key="2">
    <source>
        <dbReference type="ARBA" id="ARBA00007399"/>
    </source>
</evidence>
<accession>A0A108C335</accession>
<evidence type="ECO:0000256" key="8">
    <source>
        <dbReference type="RuleBase" id="RU003918"/>
    </source>
</evidence>
<dbReference type="Proteomes" id="UP000065504">
    <property type="component" value="Unassembled WGS sequence"/>
</dbReference>
<dbReference type="InterPro" id="IPR013783">
    <property type="entry name" value="Ig-like_fold"/>
</dbReference>
<dbReference type="InterPro" id="IPR036316">
    <property type="entry name" value="Pili_assmbl_chap_C_dom_sf"/>
</dbReference>
<evidence type="ECO:0000256" key="4">
    <source>
        <dbReference type="ARBA" id="ARBA00022729"/>
    </source>
</evidence>
<keyword evidence="6 8" id="KW-0143">Chaperone</keyword>
<feature type="transmembrane region" description="Helical" evidence="10">
    <location>
        <begin position="29"/>
        <end position="50"/>
    </location>
</feature>
<dbReference type="PANTHER" id="PTHR30251">
    <property type="entry name" value="PILUS ASSEMBLY CHAPERONE"/>
    <property type="match status" value="1"/>
</dbReference>
<gene>
    <name evidence="13" type="ORF">WM16_27740</name>
</gene>
<evidence type="ECO:0000313" key="13">
    <source>
        <dbReference type="EMBL" id="KWK67094.1"/>
    </source>
</evidence>
<comment type="similarity">
    <text evidence="2 8">Belongs to the periplasmic pilus chaperone family.</text>
</comment>
<dbReference type="SUPFAM" id="SSF49584">
    <property type="entry name" value="Periplasmic chaperone C-domain"/>
    <property type="match status" value="1"/>
</dbReference>
<comment type="subcellular location">
    <subcellularLocation>
        <location evidence="1 8">Periplasm</location>
    </subcellularLocation>
</comment>
<keyword evidence="10" id="KW-0472">Membrane</keyword>